<feature type="domain" description="CheB-type methylesterase" evidence="4">
    <location>
        <begin position="48"/>
        <end position="236"/>
    </location>
</feature>
<dbReference type="PANTHER" id="PTHR24422:SF27">
    <property type="entry name" value="PROTEIN-GLUTAMATE O-METHYLTRANSFERASE"/>
    <property type="match status" value="1"/>
</dbReference>
<dbReference type="Pfam" id="PF01739">
    <property type="entry name" value="CheR"/>
    <property type="match status" value="1"/>
</dbReference>
<dbReference type="GO" id="GO:0008984">
    <property type="term" value="F:protein-glutamate methylesterase activity"/>
    <property type="evidence" value="ECO:0007669"/>
    <property type="project" value="InterPro"/>
</dbReference>
<keyword evidence="2" id="KW-0175">Coiled coil</keyword>
<dbReference type="CDD" id="cd00130">
    <property type="entry name" value="PAS"/>
    <property type="match status" value="2"/>
</dbReference>
<evidence type="ECO:0000256" key="1">
    <source>
        <dbReference type="PROSITE-ProRule" id="PRU00050"/>
    </source>
</evidence>
<organism evidence="6 7">
    <name type="scientific">Desulfotruncus arcticus DSM 17038</name>
    <dbReference type="NCBI Taxonomy" id="1121424"/>
    <lineage>
        <taxon>Bacteria</taxon>
        <taxon>Bacillati</taxon>
        <taxon>Bacillota</taxon>
        <taxon>Clostridia</taxon>
        <taxon>Eubacteriales</taxon>
        <taxon>Desulfallaceae</taxon>
        <taxon>Desulfotruncus</taxon>
    </lineage>
</organism>
<feature type="region of interest" description="Disordered" evidence="3">
    <location>
        <begin position="1"/>
        <end position="26"/>
    </location>
</feature>
<dbReference type="Gene3D" id="3.40.50.150">
    <property type="entry name" value="Vaccinia Virus protein VP39"/>
    <property type="match status" value="1"/>
</dbReference>
<dbReference type="Pfam" id="PF03705">
    <property type="entry name" value="CheR_N"/>
    <property type="match status" value="1"/>
</dbReference>
<dbReference type="SMART" id="SM00138">
    <property type="entry name" value="MeTrc"/>
    <property type="match status" value="1"/>
</dbReference>
<dbReference type="PRINTS" id="PR00996">
    <property type="entry name" value="CHERMTFRASE"/>
</dbReference>
<dbReference type="PANTHER" id="PTHR24422">
    <property type="entry name" value="CHEMOTAXIS PROTEIN METHYLTRANSFERASE"/>
    <property type="match status" value="1"/>
</dbReference>
<dbReference type="Proteomes" id="UP000199337">
    <property type="component" value="Unassembled WGS sequence"/>
</dbReference>
<evidence type="ECO:0000256" key="2">
    <source>
        <dbReference type="SAM" id="Coils"/>
    </source>
</evidence>
<evidence type="ECO:0000313" key="6">
    <source>
        <dbReference type="EMBL" id="SFG09062.1"/>
    </source>
</evidence>
<sequence length="1031" mass="115197">MKIWGEELANKKSDKENHIDQKEEQRDLPVARTGEVDVSGGFINDERPGKELCAVVSIGASAGGLDAFMRLLKKLPGDTGMAFVLVQHLDPKHKSALTEILSTVTSMPVSEVENKTVMKPDQVYIIPPGKAMSVTKGVLNLIPRAARQSMLIDFFLESLAKDQGSKAIGVILSGTATDGSRGLKEIKKVGGITFAQKPQTAKFDSMPLNAIATGVVDFVLTSEEIACELAKIARSGIFEVKKTVNGKLFSANADELNQIFTVLRKASGTNFSEYRELTIRRRILRRMVLHKIEKLGDYANYLRQNPVEVAELYQDLLINVTNFFREPEAFETLKSLVFPCIMKNRSPEEPVRVWVTGCSTGEEAYSIAIVLIEFLGDDAFNTPIQIFATDINETLIKKARAGIYPKNIEADVSLERLRRFFVKVDEGYQITKTIRDLCVFARQDMVKDPPFSRLNLISCRNAIIYFGPAMLKKLYPVLHYALNQKGFLFLGSSESVGAYANLFNLVDKKHKIYSKKAVASPFIPEFTASEYMAATMENREKASGGGANANLKSKVLEEADRIVLNQYAPAGVIINSDLDIIQFRGRTGAYLEPASGKPSLNLFKMVRDGLSFGLHSAINQAQKENIPVRIEGLHVINNGRVNRVNVDVIPIGEPPGKEKYFLVLFEKVVPQALPEGENAGSVVAEMKQATLEDENSELIRLEHELAATKENLQSIIEKHEFTNDALRAANEEIQSSNEELQSMNEELETAKEELQSSNEELMTLNDEVQNRNLELGRISSDLFNLFRSINIPVVMLSNNLHIRCFNPAAEKTFNLIATDVGRPITDINTNFSNSDLEQAILEVIDTLISKEQEMQDRYGRWYSVQIRPYRTMENKIDGVVISYGDIDTVKKSLALTREARDYAEAIVETVREPLLVLDAGLHIKSSNKAFYQAFMVTPEETVNKSVFELGNGQWDIPQLRVLLEDILCNNTLFEDFEVAHNFPQLGYRKMLVNARRIVGSDNQTKLILMAIEDVTENSTAQKSSAKHPTDN</sequence>
<evidence type="ECO:0000256" key="3">
    <source>
        <dbReference type="SAM" id="MobiDB-lite"/>
    </source>
</evidence>
<feature type="coiled-coil region" evidence="2">
    <location>
        <begin position="684"/>
        <end position="774"/>
    </location>
</feature>
<dbReference type="EMBL" id="FOOX01000002">
    <property type="protein sequence ID" value="SFG09062.1"/>
    <property type="molecule type" value="Genomic_DNA"/>
</dbReference>
<dbReference type="InterPro" id="IPR000014">
    <property type="entry name" value="PAS"/>
</dbReference>
<evidence type="ECO:0000259" key="5">
    <source>
        <dbReference type="PROSITE" id="PS50123"/>
    </source>
</evidence>
<gene>
    <name evidence="6" type="ORF">SAMN05660649_00637</name>
</gene>
<feature type="active site" evidence="1">
    <location>
        <position position="88"/>
    </location>
</feature>
<dbReference type="Pfam" id="PF13596">
    <property type="entry name" value="PAS_10"/>
    <property type="match status" value="1"/>
</dbReference>
<keyword evidence="7" id="KW-1185">Reference proteome</keyword>
<dbReference type="InterPro" id="IPR050903">
    <property type="entry name" value="Bact_Chemotaxis_MeTrfase"/>
</dbReference>
<dbReference type="Pfam" id="PF01339">
    <property type="entry name" value="CheB_methylest"/>
    <property type="match status" value="1"/>
</dbReference>
<dbReference type="PROSITE" id="PS50123">
    <property type="entry name" value="CHER"/>
    <property type="match status" value="1"/>
</dbReference>
<dbReference type="InterPro" id="IPR000673">
    <property type="entry name" value="Sig_transdc_resp-reg_Me-estase"/>
</dbReference>
<keyword evidence="1" id="KW-0145">Chemotaxis</keyword>
<dbReference type="InterPro" id="IPR035965">
    <property type="entry name" value="PAS-like_dom_sf"/>
</dbReference>
<feature type="active site" evidence="1">
    <location>
        <position position="178"/>
    </location>
</feature>
<name>A0A1I2NYU0_9FIRM</name>
<dbReference type="Gene3D" id="3.30.450.20">
    <property type="entry name" value="PAS domain"/>
    <property type="match status" value="2"/>
</dbReference>
<keyword evidence="1" id="KW-0378">Hydrolase</keyword>
<dbReference type="AlphaFoldDB" id="A0A1I2NYU0"/>
<evidence type="ECO:0000313" key="7">
    <source>
        <dbReference type="Proteomes" id="UP000199337"/>
    </source>
</evidence>
<reference evidence="7" key="1">
    <citation type="submission" date="2016-10" db="EMBL/GenBank/DDBJ databases">
        <authorList>
            <person name="Varghese N."/>
            <person name="Submissions S."/>
        </authorList>
    </citation>
    <scope>NUCLEOTIDE SEQUENCE [LARGE SCALE GENOMIC DNA]</scope>
    <source>
        <strain evidence="7">DSM 17038</strain>
    </source>
</reference>
<dbReference type="PROSITE" id="PS50122">
    <property type="entry name" value="CHEB"/>
    <property type="match status" value="1"/>
</dbReference>
<dbReference type="InterPro" id="IPR035909">
    <property type="entry name" value="CheB_C"/>
</dbReference>
<dbReference type="SUPFAM" id="SSF52738">
    <property type="entry name" value="Methylesterase CheB, C-terminal domain"/>
    <property type="match status" value="1"/>
</dbReference>
<dbReference type="SUPFAM" id="SSF55785">
    <property type="entry name" value="PYP-like sensor domain (PAS domain)"/>
    <property type="match status" value="2"/>
</dbReference>
<dbReference type="InterPro" id="IPR029063">
    <property type="entry name" value="SAM-dependent_MTases_sf"/>
</dbReference>
<dbReference type="STRING" id="341036.SAMN05660649_00637"/>
<dbReference type="SMART" id="SM00091">
    <property type="entry name" value="PAS"/>
    <property type="match status" value="2"/>
</dbReference>
<dbReference type="InterPro" id="IPR022642">
    <property type="entry name" value="CheR_C"/>
</dbReference>
<dbReference type="SUPFAM" id="SSF53335">
    <property type="entry name" value="S-adenosyl-L-methionine-dependent methyltransferases"/>
    <property type="match status" value="1"/>
</dbReference>
<dbReference type="InterPro" id="IPR000780">
    <property type="entry name" value="CheR_MeTrfase"/>
</dbReference>
<dbReference type="InterPro" id="IPR022641">
    <property type="entry name" value="CheR_N"/>
</dbReference>
<dbReference type="GO" id="GO:0006935">
    <property type="term" value="P:chemotaxis"/>
    <property type="evidence" value="ECO:0007669"/>
    <property type="project" value="UniProtKB-UniRule"/>
</dbReference>
<feature type="domain" description="CheR-type methyltransferase" evidence="5">
    <location>
        <begin position="244"/>
        <end position="516"/>
    </location>
</feature>
<feature type="active site" evidence="1">
    <location>
        <position position="61"/>
    </location>
</feature>
<evidence type="ECO:0000259" key="4">
    <source>
        <dbReference type="PROSITE" id="PS50122"/>
    </source>
</evidence>
<dbReference type="GO" id="GO:0005737">
    <property type="term" value="C:cytoplasm"/>
    <property type="evidence" value="ECO:0007669"/>
    <property type="project" value="InterPro"/>
</dbReference>
<dbReference type="GO" id="GO:0008757">
    <property type="term" value="F:S-adenosylmethionine-dependent methyltransferase activity"/>
    <property type="evidence" value="ECO:0007669"/>
    <property type="project" value="InterPro"/>
</dbReference>
<dbReference type="CDD" id="cd16434">
    <property type="entry name" value="CheB-CheR_fusion"/>
    <property type="match status" value="1"/>
</dbReference>
<proteinExistence type="predicted"/>
<accession>A0A1I2NYU0</accession>
<dbReference type="GO" id="GO:0000156">
    <property type="term" value="F:phosphorelay response regulator activity"/>
    <property type="evidence" value="ECO:0007669"/>
    <property type="project" value="InterPro"/>
</dbReference>
<dbReference type="Gene3D" id="3.40.50.180">
    <property type="entry name" value="Methylesterase CheB, C-terminal domain"/>
    <property type="match status" value="1"/>
</dbReference>
<protein>
    <submittedName>
        <fullName evidence="6">Two-component system, chemotaxis family, CheB/CheR fusion protein</fullName>
    </submittedName>
</protein>
<dbReference type="SUPFAM" id="SSF47757">
    <property type="entry name" value="Chemotaxis receptor methyltransferase CheR, N-terminal domain"/>
    <property type="match status" value="1"/>
</dbReference>